<dbReference type="Proteomes" id="UP001597076">
    <property type="component" value="Unassembled WGS sequence"/>
</dbReference>
<accession>A0ABD6BHR8</accession>
<dbReference type="EMBL" id="JBHUDI010000008">
    <property type="protein sequence ID" value="MFD1564591.1"/>
    <property type="molecule type" value="Genomic_DNA"/>
</dbReference>
<name>A0ABD6BHR8_9EURY</name>
<gene>
    <name evidence="1" type="ORF">ACFR99_13690</name>
</gene>
<evidence type="ECO:0000313" key="1">
    <source>
        <dbReference type="EMBL" id="MFD1564591.1"/>
    </source>
</evidence>
<comment type="caution">
    <text evidence="1">The sequence shown here is derived from an EMBL/GenBank/DDBJ whole genome shotgun (WGS) entry which is preliminary data.</text>
</comment>
<proteinExistence type="predicted"/>
<reference evidence="1 2" key="1">
    <citation type="journal article" date="2019" name="Int. J. Syst. Evol. Microbiol.">
        <title>The Global Catalogue of Microorganisms (GCM) 10K type strain sequencing project: providing services to taxonomists for standard genome sequencing and annotation.</title>
        <authorList>
            <consortium name="The Broad Institute Genomics Platform"/>
            <consortium name="The Broad Institute Genome Sequencing Center for Infectious Disease"/>
            <person name="Wu L."/>
            <person name="Ma J."/>
        </authorList>
    </citation>
    <scope>NUCLEOTIDE SEQUENCE [LARGE SCALE GENOMIC DNA]</scope>
    <source>
        <strain evidence="1 2">CGMCC 1.12230</strain>
    </source>
</reference>
<dbReference type="RefSeq" id="WP_390288263.1">
    <property type="nucleotide sequence ID" value="NZ_JBHUDI010000008.1"/>
</dbReference>
<keyword evidence="2" id="KW-1185">Reference proteome</keyword>
<protein>
    <submittedName>
        <fullName evidence="1">Uncharacterized protein</fullName>
    </submittedName>
</protein>
<dbReference type="AlphaFoldDB" id="A0ABD6BHR8"/>
<organism evidence="1 2">
    <name type="scientific">Haloarchaeobius amylolyticus</name>
    <dbReference type="NCBI Taxonomy" id="1198296"/>
    <lineage>
        <taxon>Archaea</taxon>
        <taxon>Methanobacteriati</taxon>
        <taxon>Methanobacteriota</taxon>
        <taxon>Stenosarchaea group</taxon>
        <taxon>Halobacteria</taxon>
        <taxon>Halobacteriales</taxon>
        <taxon>Halorubellaceae</taxon>
        <taxon>Haloarchaeobius</taxon>
    </lineage>
</organism>
<evidence type="ECO:0000313" key="2">
    <source>
        <dbReference type="Proteomes" id="UP001597076"/>
    </source>
</evidence>
<sequence length="78" mass="8380">MSPELQLFGSEEAPSQFVEDAGVIADFPESALNEVVPTVFDSDTGPMTEESEARSNVEMTLADHGIAPQDQDTFFGTV</sequence>